<dbReference type="GeneID" id="54467674"/>
<name>A0A6A6Z7E6_9PEZI</name>
<feature type="compositionally biased region" description="Basic residues" evidence="1">
    <location>
        <begin position="341"/>
        <end position="351"/>
    </location>
</feature>
<feature type="region of interest" description="Disordered" evidence="1">
    <location>
        <begin position="97"/>
        <end position="139"/>
    </location>
</feature>
<evidence type="ECO:0000313" key="2">
    <source>
        <dbReference type="EMBL" id="KAF2816639.1"/>
    </source>
</evidence>
<feature type="compositionally biased region" description="Basic and acidic residues" evidence="1">
    <location>
        <begin position="530"/>
        <end position="548"/>
    </location>
</feature>
<feature type="compositionally biased region" description="Acidic residues" evidence="1">
    <location>
        <begin position="1449"/>
        <end position="1461"/>
    </location>
</feature>
<feature type="compositionally biased region" description="Basic and acidic residues" evidence="1">
    <location>
        <begin position="1851"/>
        <end position="1861"/>
    </location>
</feature>
<feature type="compositionally biased region" description="Basic and acidic residues" evidence="1">
    <location>
        <begin position="712"/>
        <end position="724"/>
    </location>
</feature>
<feature type="region of interest" description="Disordered" evidence="1">
    <location>
        <begin position="1975"/>
        <end position="2107"/>
    </location>
</feature>
<dbReference type="EMBL" id="MU003693">
    <property type="protein sequence ID" value="KAF2816639.1"/>
    <property type="molecule type" value="Genomic_DNA"/>
</dbReference>
<keyword evidence="3" id="KW-1185">Reference proteome</keyword>
<protein>
    <submittedName>
        <fullName evidence="2 4">Uncharacterized protein</fullName>
    </submittedName>
</protein>
<feature type="compositionally biased region" description="Low complexity" evidence="1">
    <location>
        <begin position="281"/>
        <end position="295"/>
    </location>
</feature>
<feature type="compositionally biased region" description="Basic and acidic residues" evidence="1">
    <location>
        <begin position="367"/>
        <end position="378"/>
    </location>
</feature>
<feature type="compositionally biased region" description="Polar residues" evidence="1">
    <location>
        <begin position="551"/>
        <end position="567"/>
    </location>
</feature>
<feature type="compositionally biased region" description="Basic and acidic residues" evidence="1">
    <location>
        <begin position="626"/>
        <end position="650"/>
    </location>
</feature>
<proteinExistence type="predicted"/>
<sequence>MILQGLLRLVGVIVHVPAKEVSLLLTYLELPECTVNAPWACCRYLFGSSVNLEPPASSLHTPKTHRDFARHDPAEPTFLASVGLASAKHSFTLLAMEERGSGPPPGGGGDLPGSPPRNLPPLPPSNITLQPLRLPTPHESTPTLGMTHASYGTPFENGTPSIPDLGHFEIGESTLNAPSSLNIDSPSLSNITSTKPAERFWSTVRKNAAERRVTEHLANTSRTVVVYAARKQTDLQPTRVSARIAAKQAQQAQPPQQAQVQPPHQAQPPASAPPRRKQPTKKATTTKAPTRQPAKNVRKPIGQEPTRAVKTPAEPRQERLAARNAKREAEEAALAAKLAFGKKKKATRAKKSTSVAHVELDTDAEGETAHDTAQDHTQQDASEANVDAAVSDAAAGSSSQPQATTPAPPPAAKRSRARKAAPAQPVKRNPPRAGRPSRSKIQSYIRGRQVKEDELADDEEVAHDSVDDFEEEEADTQQTSAKSGADGEVQVTNAPIAGDFDERLEDEETSQRPEEDAVEGASDTPVDNNVDQREKELPETTLDDHVEEQSEASPSSRNAQDNTQPALANNIEELSGPEVNNVRKRKSDAMSTVGIGHPILKPASLRRSYSVPPRSPPPIRGSRSSSPEDGHAAKRQRLDAYDSTEQRVAESDIVATGDQSQEAPQNPFQPSTSMEDVTNRDGKGAEVLTKSQSEGAADPSNGRTNAAALDADIARPEVSHREPSRNPAAPPTSKHDTHNQDGEQAEFPVQSLPEGTPDTSNQESTRNASIREIDRMVVDSDIARPETPALESPGIQAPPSTLVEESVNQDSQETELQGPTHSQDATDISVQEPVETTLQSQSEDTPSTPRLSTWQKFLTEAMRETQAETATADDEEALSKPKATNKRSRKASTHNLTKDFPASSDSPVRPRKKARFADTVQTSRIRPDRRSLIKGPAEPLQRPQDPPQNDEELMDDFNRDNLRHDYRNRNEERDVYIDPVPPAPRPRPRLPPYLPRQQWPKVPETLDLTPGIVEPVLLPWQVEEHIRRRRLEDPDSMGHPPVTTPSSPPPKKAKKSKQPEATASSVAAQAALPPTQLGSTQGGVRRRSSSVSGVLDYRPFISHQPGSSHGQIHGELLGIPQGETLGLLQGQTQGEPHGSFATPTGATTTTGGDSARDTAVSSREGARKNDTSKPDTTKPASPAAPANTPGGGSAQGVAGSSRKRSRDHETSKGKDAVKPRTKKRRTKSPPPKKSRAQPRPPQRNQEEFFTLLLRSFRNISAYSQQPAVVANVRRTLANRKMILQGREDGARAEARYWRLMYETNGTYQPGPLDYHPDRTMPSDTWPAPFVIPPYETMFPLPRPGTMRYDQPADEQGVQHQTLDKCTADAEVPRASDNVSDGEAEEDDAEEEEDAEEEDGVEEEDDAEEKDEAEGEDDADEEDDGEDEDDVEEKDKAEESDESRSRDTNSDGDDLFGDGAEDASIEYSFQYLSGGVEDSIDVPEGGSIADSFTGNMDGSVKATVDDSNVEMGDTSSQGRETTSAAAPTPQTEEEKTDLEDATEEEADAEESDESRSRDGDSDGEDFFGDDAEDASIEYSFQYISGGIKGSIDVPEGNSVVDNEIMESTEENYRTAINDSNVEMGGSSSQGEQTTSAATPTPQTEESKTETSLTNATEEEAEAEESDEDDSPPAKSHDAKPRYSLRDLPNGESDSYDDSPVKLVIEDGFVRFAPDDQSSSDSPESSPSPPPVPMAARYKEYLRTHPQTPTRRVQTEQERMKAQLLLESFPRTTKMPNSHDAEAQEYHTPQKHDDTDEDADSDSESESERDEVDDGAEDADVSSSASTSSSEDSDGEDMDNDDGQAVIAHVQKRSQDHVVEAQNKKRRLLSPRSMPAGTQAPPAFEPAAEGDEHRAEVERRFRIAMWDVRQYRPRQQPPRHLLTGLPRHSTYSKSLHFPRAGTPRPGRPYPLARSHNLSGDERGSTQFFKQRNNLLMKRAEQKKLADPQDLTPPGTPEAAAEHRDKVEEIKNYDWGYCDESSSDDSDEDQSGDESSENESGEEDSGEEESDEEGSSESGSDDEEMKEAADEGKSDDEDVEMSDDTDSEDSDTDTETFEDTSGSRDLEDEL</sequence>
<dbReference type="Proteomes" id="UP000504636">
    <property type="component" value="Unplaced"/>
</dbReference>
<feature type="region of interest" description="Disordered" evidence="1">
    <location>
        <begin position="1912"/>
        <end position="1962"/>
    </location>
</feature>
<feature type="compositionally biased region" description="Basic and acidic residues" evidence="1">
    <location>
        <begin position="769"/>
        <end position="784"/>
    </location>
</feature>
<evidence type="ECO:0000256" key="1">
    <source>
        <dbReference type="SAM" id="MobiDB-lite"/>
    </source>
</evidence>
<feature type="compositionally biased region" description="Low complexity" evidence="1">
    <location>
        <begin position="1059"/>
        <end position="1071"/>
    </location>
</feature>
<feature type="compositionally biased region" description="Low complexity" evidence="1">
    <location>
        <begin position="1623"/>
        <end position="1654"/>
    </location>
</feature>
<dbReference type="OrthoDB" id="10682617at2759"/>
<feature type="region of interest" description="Disordered" evidence="1">
    <location>
        <begin position="341"/>
        <end position="998"/>
    </location>
</feature>
<evidence type="ECO:0000313" key="3">
    <source>
        <dbReference type="Proteomes" id="UP000504636"/>
    </source>
</evidence>
<feature type="compositionally biased region" description="Pro residues" evidence="1">
    <location>
        <begin position="979"/>
        <end position="994"/>
    </location>
</feature>
<feature type="compositionally biased region" description="Basic and acidic residues" evidence="1">
    <location>
        <begin position="1361"/>
        <end position="1373"/>
    </location>
</feature>
<feature type="compositionally biased region" description="Basic and acidic residues" evidence="1">
    <location>
        <begin position="1975"/>
        <end position="1984"/>
    </location>
</feature>
<feature type="region of interest" description="Disordered" evidence="1">
    <location>
        <begin position="1031"/>
        <end position="1091"/>
    </location>
</feature>
<feature type="region of interest" description="Disordered" evidence="1">
    <location>
        <begin position="235"/>
        <end position="327"/>
    </location>
</feature>
<feature type="compositionally biased region" description="Low complexity" evidence="1">
    <location>
        <begin position="245"/>
        <end position="269"/>
    </location>
</feature>
<feature type="compositionally biased region" description="Basic residues" evidence="1">
    <location>
        <begin position="883"/>
        <end position="892"/>
    </location>
</feature>
<reference evidence="4" key="3">
    <citation type="submission" date="2025-04" db="UniProtKB">
        <authorList>
            <consortium name="RefSeq"/>
        </authorList>
    </citation>
    <scope>IDENTIFICATION</scope>
    <source>
        <strain evidence="4">CBS 304.34</strain>
    </source>
</reference>
<feature type="compositionally biased region" description="Polar residues" evidence="1">
    <location>
        <begin position="757"/>
        <end position="768"/>
    </location>
</feature>
<feature type="compositionally biased region" description="Polar residues" evidence="1">
    <location>
        <begin position="806"/>
        <end position="856"/>
    </location>
</feature>
<feature type="compositionally biased region" description="Low complexity" evidence="1">
    <location>
        <begin position="1819"/>
        <end position="1828"/>
    </location>
</feature>
<feature type="region of interest" description="Disordered" evidence="1">
    <location>
        <begin position="1475"/>
        <end position="1572"/>
    </location>
</feature>
<feature type="compositionally biased region" description="Basic and acidic residues" evidence="1">
    <location>
        <begin position="1673"/>
        <end position="1683"/>
    </location>
</feature>
<feature type="compositionally biased region" description="Polar residues" evidence="1">
    <location>
        <begin position="1512"/>
        <end position="1529"/>
    </location>
</feature>
<feature type="compositionally biased region" description="Low complexity" evidence="1">
    <location>
        <begin position="1713"/>
        <end position="1723"/>
    </location>
</feature>
<accession>A0A6A6Z7E6</accession>
<feature type="compositionally biased region" description="Acidic residues" evidence="1">
    <location>
        <begin position="1655"/>
        <end position="1669"/>
    </location>
</feature>
<feature type="compositionally biased region" description="Acidic residues" evidence="1">
    <location>
        <begin position="2018"/>
        <end position="2062"/>
    </location>
</feature>
<feature type="compositionally biased region" description="Polar residues" evidence="1">
    <location>
        <begin position="657"/>
        <end position="676"/>
    </location>
</feature>
<feature type="compositionally biased region" description="Basic and acidic residues" evidence="1">
    <location>
        <begin position="1206"/>
        <end position="1218"/>
    </location>
</feature>
<feature type="compositionally biased region" description="Basic and acidic residues" evidence="1">
    <location>
        <begin position="956"/>
        <end position="976"/>
    </location>
</feature>
<gene>
    <name evidence="2 4" type="ORF">BDZ99DRAFT_543324</name>
</gene>
<feature type="compositionally biased region" description="Basic and acidic residues" evidence="1">
    <location>
        <begin position="1432"/>
        <end position="1448"/>
    </location>
</feature>
<feature type="compositionally biased region" description="Acidic residues" evidence="1">
    <location>
        <begin position="1560"/>
        <end position="1572"/>
    </location>
</feature>
<feature type="compositionally biased region" description="Pro residues" evidence="1">
    <location>
        <begin position="113"/>
        <end position="124"/>
    </location>
</feature>
<feature type="compositionally biased region" description="Basic and acidic residues" evidence="1">
    <location>
        <begin position="2098"/>
        <end position="2107"/>
    </location>
</feature>
<feature type="compositionally biased region" description="Acidic residues" evidence="1">
    <location>
        <begin position="2070"/>
        <end position="2095"/>
    </location>
</feature>
<feature type="compositionally biased region" description="Acidic residues" evidence="1">
    <location>
        <begin position="1829"/>
        <end position="1840"/>
    </location>
</feature>
<feature type="compositionally biased region" description="Low complexity" evidence="1">
    <location>
        <begin position="380"/>
        <end position="405"/>
    </location>
</feature>
<feature type="compositionally biased region" description="Acidic residues" evidence="1">
    <location>
        <begin position="1533"/>
        <end position="1551"/>
    </location>
</feature>
<reference evidence="4" key="2">
    <citation type="submission" date="2020-04" db="EMBL/GenBank/DDBJ databases">
        <authorList>
            <consortium name="NCBI Genome Project"/>
        </authorList>
    </citation>
    <scope>NUCLEOTIDE SEQUENCE</scope>
    <source>
        <strain evidence="4">CBS 304.34</strain>
    </source>
</reference>
<evidence type="ECO:0000313" key="4">
    <source>
        <dbReference type="RefSeq" id="XP_033583603.1"/>
    </source>
</evidence>
<feature type="compositionally biased region" description="Basic and acidic residues" evidence="1">
    <location>
        <begin position="313"/>
        <end position="327"/>
    </location>
</feature>
<feature type="region of interest" description="Disordered" evidence="1">
    <location>
        <begin position="1125"/>
        <end position="1244"/>
    </location>
</feature>
<feature type="compositionally biased region" description="Basic and acidic residues" evidence="1">
    <location>
        <begin position="1775"/>
        <end position="1792"/>
    </location>
</feature>
<organism evidence="2">
    <name type="scientific">Mytilinidion resinicola</name>
    <dbReference type="NCBI Taxonomy" id="574789"/>
    <lineage>
        <taxon>Eukaryota</taxon>
        <taxon>Fungi</taxon>
        <taxon>Dikarya</taxon>
        <taxon>Ascomycota</taxon>
        <taxon>Pezizomycotina</taxon>
        <taxon>Dothideomycetes</taxon>
        <taxon>Pleosporomycetidae</taxon>
        <taxon>Mytilinidiales</taxon>
        <taxon>Mytilinidiaceae</taxon>
        <taxon>Mytilinidion</taxon>
    </lineage>
</organism>
<feature type="compositionally biased region" description="Acidic residues" evidence="1">
    <location>
        <begin position="1793"/>
        <end position="1818"/>
    </location>
</feature>
<feature type="compositionally biased region" description="Acidic residues" evidence="1">
    <location>
        <begin position="454"/>
        <end position="475"/>
    </location>
</feature>
<feature type="compositionally biased region" description="Acidic residues" evidence="1">
    <location>
        <begin position="1379"/>
        <end position="1431"/>
    </location>
</feature>
<feature type="compositionally biased region" description="Basic and acidic residues" evidence="1">
    <location>
        <begin position="1164"/>
        <end position="1176"/>
    </location>
</feature>
<feature type="compositionally biased region" description="Basic and acidic residues" evidence="1">
    <location>
        <begin position="1997"/>
        <end position="2009"/>
    </location>
</feature>
<feature type="compositionally biased region" description="Low complexity" evidence="1">
    <location>
        <begin position="1138"/>
        <end position="1159"/>
    </location>
</feature>
<feature type="region of interest" description="Disordered" evidence="1">
    <location>
        <begin position="1341"/>
        <end position="1461"/>
    </location>
</feature>
<feature type="compositionally biased region" description="Basic residues" evidence="1">
    <location>
        <begin position="1219"/>
        <end position="1236"/>
    </location>
</feature>
<feature type="region of interest" description="Disordered" evidence="1">
    <location>
        <begin position="1585"/>
        <end position="1893"/>
    </location>
</feature>
<dbReference type="RefSeq" id="XP_033583603.1">
    <property type="nucleotide sequence ID" value="XM_033726781.1"/>
</dbReference>
<reference evidence="2 4" key="1">
    <citation type="journal article" date="2020" name="Stud. Mycol.">
        <title>101 Dothideomycetes genomes: a test case for predicting lifestyles and emergence of pathogens.</title>
        <authorList>
            <person name="Haridas S."/>
            <person name="Albert R."/>
            <person name="Binder M."/>
            <person name="Bloem J."/>
            <person name="Labutti K."/>
            <person name="Salamov A."/>
            <person name="Andreopoulos B."/>
            <person name="Baker S."/>
            <person name="Barry K."/>
            <person name="Bills G."/>
            <person name="Bluhm B."/>
            <person name="Cannon C."/>
            <person name="Castanera R."/>
            <person name="Culley D."/>
            <person name="Daum C."/>
            <person name="Ezra D."/>
            <person name="Gonzalez J."/>
            <person name="Henrissat B."/>
            <person name="Kuo A."/>
            <person name="Liang C."/>
            <person name="Lipzen A."/>
            <person name="Lutzoni F."/>
            <person name="Magnuson J."/>
            <person name="Mondo S."/>
            <person name="Nolan M."/>
            <person name="Ohm R."/>
            <person name="Pangilinan J."/>
            <person name="Park H.-J."/>
            <person name="Ramirez L."/>
            <person name="Alfaro M."/>
            <person name="Sun H."/>
            <person name="Tritt A."/>
            <person name="Yoshinaga Y."/>
            <person name="Zwiers L.-H."/>
            <person name="Turgeon B."/>
            <person name="Goodwin S."/>
            <person name="Spatafora J."/>
            <person name="Crous P."/>
            <person name="Grigoriev I."/>
        </authorList>
    </citation>
    <scope>NUCLEOTIDE SEQUENCE</scope>
    <source>
        <strain evidence="2 4">CBS 304.34</strain>
    </source>
</reference>